<protein>
    <recommendedName>
        <fullName evidence="5">Multiple inositol polyphosphate phosphatase 1</fullName>
        <ecNumber evidence="4">3.1.3.62</ecNumber>
        <ecNumber evidence="3">3.1.3.80</ecNumber>
    </recommendedName>
    <alternativeName>
        <fullName evidence="11">2,3-bisphosphoglycerate 3-phosphatase</fullName>
    </alternativeName>
</protein>
<evidence type="ECO:0000313" key="17">
    <source>
        <dbReference type="EMBL" id="GBP19971.1"/>
    </source>
</evidence>
<comment type="catalytic activity">
    <reaction evidence="15">
        <text>(2R)-2,3-bisphosphoglycerate + H2O = (2R)-2-phosphoglycerate + phosphate</text>
        <dbReference type="Rhea" id="RHEA:27381"/>
        <dbReference type="ChEBI" id="CHEBI:15377"/>
        <dbReference type="ChEBI" id="CHEBI:43474"/>
        <dbReference type="ChEBI" id="CHEBI:58248"/>
        <dbReference type="ChEBI" id="CHEBI:58289"/>
        <dbReference type="EC" id="3.1.3.80"/>
    </reaction>
    <physiologicalReaction direction="left-to-right" evidence="15">
        <dbReference type="Rhea" id="RHEA:27382"/>
    </physiologicalReaction>
</comment>
<evidence type="ECO:0000256" key="1">
    <source>
        <dbReference type="ARBA" id="ARBA00004236"/>
    </source>
</evidence>
<name>A0A4C1U0V5_EUMVA</name>
<dbReference type="EC" id="3.1.3.80" evidence="3"/>
<organism evidence="17 18">
    <name type="scientific">Eumeta variegata</name>
    <name type="common">Bagworm moth</name>
    <name type="synonym">Eumeta japonica</name>
    <dbReference type="NCBI Taxonomy" id="151549"/>
    <lineage>
        <taxon>Eukaryota</taxon>
        <taxon>Metazoa</taxon>
        <taxon>Ecdysozoa</taxon>
        <taxon>Arthropoda</taxon>
        <taxon>Hexapoda</taxon>
        <taxon>Insecta</taxon>
        <taxon>Pterygota</taxon>
        <taxon>Neoptera</taxon>
        <taxon>Endopterygota</taxon>
        <taxon>Lepidoptera</taxon>
        <taxon>Glossata</taxon>
        <taxon>Ditrysia</taxon>
        <taxon>Tineoidea</taxon>
        <taxon>Psychidae</taxon>
        <taxon>Oiketicinae</taxon>
        <taxon>Eumeta</taxon>
    </lineage>
</organism>
<evidence type="ECO:0000256" key="4">
    <source>
        <dbReference type="ARBA" id="ARBA00013040"/>
    </source>
</evidence>
<dbReference type="SUPFAM" id="SSF53254">
    <property type="entry name" value="Phosphoglycerate mutase-like"/>
    <property type="match status" value="1"/>
</dbReference>
<dbReference type="GO" id="GO:0052745">
    <property type="term" value="F:inositol phosphate phosphatase activity"/>
    <property type="evidence" value="ECO:0007669"/>
    <property type="project" value="TreeGrafter"/>
</dbReference>
<dbReference type="CDD" id="cd07061">
    <property type="entry name" value="HP_HAP_like"/>
    <property type="match status" value="1"/>
</dbReference>
<dbReference type="OrthoDB" id="6509975at2759"/>
<keyword evidence="9" id="KW-0472">Membrane</keyword>
<proteinExistence type="inferred from homology"/>
<dbReference type="PANTHER" id="PTHR20963:SF8">
    <property type="entry name" value="MULTIPLE INOSITOL POLYPHOSPHATE PHOSPHATASE 1"/>
    <property type="match status" value="1"/>
</dbReference>
<dbReference type="AlphaFoldDB" id="A0A4C1U0V5"/>
<comment type="similarity">
    <text evidence="2">Belongs to the histidine acid phosphatase family. MINPP1 subfamily.</text>
</comment>
<keyword evidence="10" id="KW-0325">Glycoprotein</keyword>
<comment type="catalytic activity">
    <reaction evidence="13">
        <text>1D-myo-inositol 1,2,4,5,6-pentakisphosphate + H2O = 1D-myo-inositol 1,2,5,6-tetrakisphosphate + phosphate</text>
        <dbReference type="Rhea" id="RHEA:77115"/>
        <dbReference type="ChEBI" id="CHEBI:15377"/>
        <dbReference type="ChEBI" id="CHEBI:43474"/>
        <dbReference type="ChEBI" id="CHEBI:57798"/>
        <dbReference type="ChEBI" id="CHEBI:195535"/>
        <dbReference type="EC" id="3.1.3.62"/>
    </reaction>
    <physiologicalReaction direction="left-to-right" evidence="13">
        <dbReference type="Rhea" id="RHEA:77116"/>
    </physiologicalReaction>
</comment>
<dbReference type="InterPro" id="IPR016274">
    <property type="entry name" value="Histidine_acid_Pase_euk"/>
</dbReference>
<evidence type="ECO:0000256" key="13">
    <source>
        <dbReference type="ARBA" id="ARBA00043671"/>
    </source>
</evidence>
<evidence type="ECO:0000256" key="15">
    <source>
        <dbReference type="ARBA" id="ARBA00043832"/>
    </source>
</evidence>
<evidence type="ECO:0000256" key="5">
    <source>
        <dbReference type="ARBA" id="ARBA00018097"/>
    </source>
</evidence>
<comment type="subcellular location">
    <subcellularLocation>
        <location evidence="1">Cell membrane</location>
    </subcellularLocation>
</comment>
<sequence length="444" mass="50697">MLARHGARIPEASEIIDLRTLDSFKKNIIDNYKSGNYRNNDLRMCPADVNILDGWKWNLMHNATSAGSPTSDGYLTTQRIAQAYRQRYPDLFTFNAYDYSFELPSSQVWQGTYQAFTEGLFRQSADNLNFPKTNNDTLFKAHETCPVWIRDVKENNATLTQYEMFKSSKGYRDMIANISQRLGFNYNIESKFVDLMYEMCRYNTAWDTTQISPWCAAFTTEDLKRLEYAEDLKTYYTQGYGSYLNQKVACPLITNMMKFFKDIVQDPTKAGEFTLDIPNFHKLDTDVESCNNTKSSFTPCTPKQPRVMIRFTDDPMYLMALSALGAHRDGTPLTADGYNTPQAINRKWMTSTIDPFNANVAAVLYRCNPVNPENQFKVLFLENEYPMTLDECRVGLCDWSVMSRRYGGISETCDMQFCNGAGAVNGYVGLCIALAAFFMGITGL</sequence>
<evidence type="ECO:0000256" key="14">
    <source>
        <dbReference type="ARBA" id="ARBA00043691"/>
    </source>
</evidence>
<comment type="catalytic activity">
    <reaction evidence="12">
        <text>1D-myo-inositol 1,2,5,6-tetrakisphosphate + H2O = 1D-myo-inositol 1,2,6-trisphosphate + phosphate</text>
        <dbReference type="Rhea" id="RHEA:77119"/>
        <dbReference type="ChEBI" id="CHEBI:15377"/>
        <dbReference type="ChEBI" id="CHEBI:43474"/>
        <dbReference type="ChEBI" id="CHEBI:195535"/>
        <dbReference type="ChEBI" id="CHEBI:195537"/>
        <dbReference type="EC" id="3.1.3.62"/>
    </reaction>
    <physiologicalReaction direction="left-to-right" evidence="12">
        <dbReference type="Rhea" id="RHEA:77120"/>
    </physiologicalReaction>
</comment>
<evidence type="ECO:0000256" key="9">
    <source>
        <dbReference type="ARBA" id="ARBA00023136"/>
    </source>
</evidence>
<dbReference type="EC" id="3.1.3.62" evidence="4"/>
<dbReference type="EMBL" id="BGZK01000113">
    <property type="protein sequence ID" value="GBP19971.1"/>
    <property type="molecule type" value="Genomic_DNA"/>
</dbReference>
<keyword evidence="7" id="KW-0732">Signal</keyword>
<evidence type="ECO:0000256" key="7">
    <source>
        <dbReference type="ARBA" id="ARBA00022729"/>
    </source>
</evidence>
<keyword evidence="8" id="KW-0378">Hydrolase</keyword>
<dbReference type="InterPro" id="IPR029033">
    <property type="entry name" value="His_PPase_superfam"/>
</dbReference>
<evidence type="ECO:0000256" key="3">
    <source>
        <dbReference type="ARBA" id="ARBA00012976"/>
    </source>
</evidence>
<comment type="caution">
    <text evidence="17">The sequence shown here is derived from an EMBL/GenBank/DDBJ whole genome shotgun (WGS) entry which is preliminary data.</text>
</comment>
<keyword evidence="6" id="KW-1003">Cell membrane</keyword>
<dbReference type="GO" id="GO:0005886">
    <property type="term" value="C:plasma membrane"/>
    <property type="evidence" value="ECO:0007669"/>
    <property type="project" value="UniProtKB-SubCell"/>
</dbReference>
<dbReference type="PANTHER" id="PTHR20963">
    <property type="entry name" value="MULTIPLE INOSITOL POLYPHOSPHATE PHOSPHATASE-RELATED"/>
    <property type="match status" value="1"/>
</dbReference>
<dbReference type="GO" id="GO:0034417">
    <property type="term" value="F:bisphosphoglycerate 3-phosphatase activity"/>
    <property type="evidence" value="ECO:0007669"/>
    <property type="project" value="UniProtKB-EC"/>
</dbReference>
<reference evidence="17 18" key="1">
    <citation type="journal article" date="2019" name="Commun. Biol.">
        <title>The bagworm genome reveals a unique fibroin gene that provides high tensile strength.</title>
        <authorList>
            <person name="Kono N."/>
            <person name="Nakamura H."/>
            <person name="Ohtoshi R."/>
            <person name="Tomita M."/>
            <person name="Numata K."/>
            <person name="Arakawa K."/>
        </authorList>
    </citation>
    <scope>NUCLEOTIDE SEQUENCE [LARGE SCALE GENOMIC DNA]</scope>
</reference>
<dbReference type="Gene3D" id="3.40.50.1240">
    <property type="entry name" value="Phosphoglycerate mutase-like"/>
    <property type="match status" value="1"/>
</dbReference>
<dbReference type="Proteomes" id="UP000299102">
    <property type="component" value="Unassembled WGS sequence"/>
</dbReference>
<feature type="disulfide bond" evidence="16">
    <location>
        <begin position="200"/>
        <end position="215"/>
    </location>
</feature>
<comment type="catalytic activity">
    <reaction evidence="14">
        <text>1D-myo-inositol hexakisphosphate + H2O = 1D-myo-inositol 1,2,4,5,6-pentakisphosphate + phosphate</text>
        <dbReference type="Rhea" id="RHEA:16989"/>
        <dbReference type="ChEBI" id="CHEBI:15377"/>
        <dbReference type="ChEBI" id="CHEBI:43474"/>
        <dbReference type="ChEBI" id="CHEBI:57798"/>
        <dbReference type="ChEBI" id="CHEBI:58130"/>
        <dbReference type="EC" id="3.1.3.62"/>
    </reaction>
    <physiologicalReaction direction="left-to-right" evidence="14">
        <dbReference type="Rhea" id="RHEA:16990"/>
    </physiologicalReaction>
</comment>
<evidence type="ECO:0000313" key="18">
    <source>
        <dbReference type="Proteomes" id="UP000299102"/>
    </source>
</evidence>
<evidence type="ECO:0000256" key="6">
    <source>
        <dbReference type="ARBA" id="ARBA00022475"/>
    </source>
</evidence>
<evidence type="ECO:0000256" key="10">
    <source>
        <dbReference type="ARBA" id="ARBA00023180"/>
    </source>
</evidence>
<dbReference type="GO" id="GO:0003993">
    <property type="term" value="F:acid phosphatase activity"/>
    <property type="evidence" value="ECO:0007669"/>
    <property type="project" value="TreeGrafter"/>
</dbReference>
<accession>A0A4C1U0V5</accession>
<keyword evidence="16" id="KW-1015">Disulfide bond</keyword>
<dbReference type="PIRSF" id="PIRSF000894">
    <property type="entry name" value="Acid_phosphatase"/>
    <property type="match status" value="1"/>
</dbReference>
<gene>
    <name evidence="17" type="primary">Mipp1</name>
    <name evidence="17" type="ORF">EVAR_11361_1</name>
</gene>
<evidence type="ECO:0000256" key="2">
    <source>
        <dbReference type="ARBA" id="ARBA00008422"/>
    </source>
</evidence>
<dbReference type="STRING" id="151549.A0A4C1U0V5"/>
<keyword evidence="18" id="KW-1185">Reference proteome</keyword>
<evidence type="ECO:0000256" key="12">
    <source>
        <dbReference type="ARBA" id="ARBA00043668"/>
    </source>
</evidence>
<evidence type="ECO:0000256" key="16">
    <source>
        <dbReference type="PIRSR" id="PIRSR000894-2"/>
    </source>
</evidence>
<evidence type="ECO:0000256" key="11">
    <source>
        <dbReference type="ARBA" id="ARBA00031642"/>
    </source>
</evidence>
<evidence type="ECO:0000256" key="8">
    <source>
        <dbReference type="ARBA" id="ARBA00022801"/>
    </source>
</evidence>
<dbReference type="InterPro" id="IPR000560">
    <property type="entry name" value="His_Pase_clade-2"/>
</dbReference>
<dbReference type="Pfam" id="PF00328">
    <property type="entry name" value="His_Phos_2"/>
    <property type="match status" value="1"/>
</dbReference>